<evidence type="ECO:0000256" key="1">
    <source>
        <dbReference type="SAM" id="MobiDB-lite"/>
    </source>
</evidence>
<proteinExistence type="predicted"/>
<gene>
    <name evidence="2" type="ORF">AVEN_228940_1</name>
</gene>
<dbReference type="AlphaFoldDB" id="A0A4Y2IFZ7"/>
<organism evidence="2 3">
    <name type="scientific">Araneus ventricosus</name>
    <name type="common">Orbweaver spider</name>
    <name type="synonym">Epeira ventricosa</name>
    <dbReference type="NCBI Taxonomy" id="182803"/>
    <lineage>
        <taxon>Eukaryota</taxon>
        <taxon>Metazoa</taxon>
        <taxon>Ecdysozoa</taxon>
        <taxon>Arthropoda</taxon>
        <taxon>Chelicerata</taxon>
        <taxon>Arachnida</taxon>
        <taxon>Araneae</taxon>
        <taxon>Araneomorphae</taxon>
        <taxon>Entelegynae</taxon>
        <taxon>Araneoidea</taxon>
        <taxon>Araneidae</taxon>
        <taxon>Araneus</taxon>
    </lineage>
</organism>
<dbReference type="Proteomes" id="UP000499080">
    <property type="component" value="Unassembled WGS sequence"/>
</dbReference>
<reference evidence="2 3" key="1">
    <citation type="journal article" date="2019" name="Sci. Rep.">
        <title>Orb-weaving spider Araneus ventricosus genome elucidates the spidroin gene catalogue.</title>
        <authorList>
            <person name="Kono N."/>
            <person name="Nakamura H."/>
            <person name="Ohtoshi R."/>
            <person name="Moran D.A.P."/>
            <person name="Shinohara A."/>
            <person name="Yoshida Y."/>
            <person name="Fujiwara M."/>
            <person name="Mori M."/>
            <person name="Tomita M."/>
            <person name="Arakawa K."/>
        </authorList>
    </citation>
    <scope>NUCLEOTIDE SEQUENCE [LARGE SCALE GENOMIC DNA]</scope>
</reference>
<accession>A0A4Y2IFZ7</accession>
<evidence type="ECO:0000313" key="3">
    <source>
        <dbReference type="Proteomes" id="UP000499080"/>
    </source>
</evidence>
<protein>
    <submittedName>
        <fullName evidence="2">Uncharacterized protein</fullName>
    </submittedName>
</protein>
<name>A0A4Y2IFZ7_ARAVE</name>
<sequence length="95" mass="10957">MENDALFSNIPENTKHKQEEKKGLAQISNTSRQQIINNNSNSTNKCSQRLTADQLAKRTGLQRRSLSSISQSIYILFRQDVKSQENSRRISITYR</sequence>
<evidence type="ECO:0000313" key="2">
    <source>
        <dbReference type="EMBL" id="GBM76585.1"/>
    </source>
</evidence>
<dbReference type="EMBL" id="BGPR01002633">
    <property type="protein sequence ID" value="GBM76585.1"/>
    <property type="molecule type" value="Genomic_DNA"/>
</dbReference>
<feature type="region of interest" description="Disordered" evidence="1">
    <location>
        <begin position="1"/>
        <end position="21"/>
    </location>
</feature>
<comment type="caution">
    <text evidence="2">The sequence shown here is derived from an EMBL/GenBank/DDBJ whole genome shotgun (WGS) entry which is preliminary data.</text>
</comment>
<keyword evidence="3" id="KW-1185">Reference proteome</keyword>